<feature type="signal peptide" evidence="1">
    <location>
        <begin position="1"/>
        <end position="19"/>
    </location>
</feature>
<keyword evidence="1" id="KW-0732">Signal</keyword>
<dbReference type="EMBL" id="CP041185">
    <property type="protein sequence ID" value="QDG69681.1"/>
    <property type="molecule type" value="Genomic_DNA"/>
</dbReference>
<reference evidence="2 3" key="1">
    <citation type="submission" date="2019-06" db="EMBL/GenBank/DDBJ databases">
        <title>Complete genome sequence of Janthinobacterium sp. SNU WT3 isolated from diseased rainbow trout.</title>
        <authorList>
            <person name="Oh W.T."/>
            <person name="Park S.C."/>
        </authorList>
    </citation>
    <scope>NUCLEOTIDE SEQUENCE [LARGE SCALE GENOMIC DNA]</scope>
    <source>
        <strain evidence="2 3">SNU WT3</strain>
    </source>
</reference>
<dbReference type="OrthoDB" id="8759851at2"/>
<gene>
    <name evidence="2" type="ORF">FJQ89_04080</name>
</gene>
<accession>A0A4Y6R9P2</accession>
<keyword evidence="3" id="KW-1185">Reference proteome</keyword>
<dbReference type="KEGG" id="jas:FJQ89_04080"/>
<protein>
    <submittedName>
        <fullName evidence="2">Uncharacterized protein</fullName>
    </submittedName>
</protein>
<evidence type="ECO:0000256" key="1">
    <source>
        <dbReference type="SAM" id="SignalP"/>
    </source>
</evidence>
<proteinExistence type="predicted"/>
<evidence type="ECO:0000313" key="2">
    <source>
        <dbReference type="EMBL" id="QDG69681.1"/>
    </source>
</evidence>
<dbReference type="AlphaFoldDB" id="A0A4Y6R9P2"/>
<sequence>MKNTVISIIVIAASALATAQVLPPQRTVEVPALSLRITPPAQPRYLSREDFQPYAGEYTLANGQSLRLRQYDGLLYAKVGDGEEHRIVAAAPKVFVALDGKLKVRIDRRSDGTVTGELVMMVPPQRVADGSMRLERVAAPPIAAR</sequence>
<evidence type="ECO:0000313" key="3">
    <source>
        <dbReference type="Proteomes" id="UP000316665"/>
    </source>
</evidence>
<name>A0A4Y6R9P2_9BURK</name>
<dbReference type="Proteomes" id="UP000316665">
    <property type="component" value="Chromosome"/>
</dbReference>
<organism evidence="2 3">
    <name type="scientific">Janthinobacterium tructae</name>
    <dbReference type="NCBI Taxonomy" id="2590869"/>
    <lineage>
        <taxon>Bacteria</taxon>
        <taxon>Pseudomonadati</taxon>
        <taxon>Pseudomonadota</taxon>
        <taxon>Betaproteobacteria</taxon>
        <taxon>Burkholderiales</taxon>
        <taxon>Oxalobacteraceae</taxon>
        <taxon>Janthinobacterium</taxon>
    </lineage>
</organism>
<feature type="chain" id="PRO_5021331235" evidence="1">
    <location>
        <begin position="20"/>
        <end position="145"/>
    </location>
</feature>
<dbReference type="RefSeq" id="WP_141169151.1">
    <property type="nucleotide sequence ID" value="NZ_CP041185.1"/>
</dbReference>